<organism evidence="2 3">
    <name type="scientific">Pseudomicrostroma glucosiphilum</name>
    <dbReference type="NCBI Taxonomy" id="1684307"/>
    <lineage>
        <taxon>Eukaryota</taxon>
        <taxon>Fungi</taxon>
        <taxon>Dikarya</taxon>
        <taxon>Basidiomycota</taxon>
        <taxon>Ustilaginomycotina</taxon>
        <taxon>Exobasidiomycetes</taxon>
        <taxon>Microstromatales</taxon>
        <taxon>Microstromatales incertae sedis</taxon>
        <taxon>Pseudomicrostroma</taxon>
    </lineage>
</organism>
<name>A0A316TZP1_9BASI</name>
<dbReference type="GeneID" id="37017184"/>
<feature type="region of interest" description="Disordered" evidence="1">
    <location>
        <begin position="109"/>
        <end position="157"/>
    </location>
</feature>
<feature type="region of interest" description="Disordered" evidence="1">
    <location>
        <begin position="1"/>
        <end position="53"/>
    </location>
</feature>
<feature type="compositionally biased region" description="Low complexity" evidence="1">
    <location>
        <begin position="197"/>
        <end position="210"/>
    </location>
</feature>
<evidence type="ECO:0000313" key="3">
    <source>
        <dbReference type="Proteomes" id="UP000245942"/>
    </source>
</evidence>
<feature type="region of interest" description="Disordered" evidence="1">
    <location>
        <begin position="294"/>
        <end position="347"/>
    </location>
</feature>
<evidence type="ECO:0000313" key="2">
    <source>
        <dbReference type="EMBL" id="PWN18646.1"/>
    </source>
</evidence>
<evidence type="ECO:0000256" key="1">
    <source>
        <dbReference type="SAM" id="MobiDB-lite"/>
    </source>
</evidence>
<dbReference type="Proteomes" id="UP000245942">
    <property type="component" value="Unassembled WGS sequence"/>
</dbReference>
<keyword evidence="3" id="KW-1185">Reference proteome</keyword>
<feature type="compositionally biased region" description="Low complexity" evidence="1">
    <location>
        <begin position="42"/>
        <end position="53"/>
    </location>
</feature>
<reference evidence="2 3" key="1">
    <citation type="journal article" date="2018" name="Mol. Biol. Evol.">
        <title>Broad Genomic Sampling Reveals a Smut Pathogenic Ancestry of the Fungal Clade Ustilaginomycotina.</title>
        <authorList>
            <person name="Kijpornyongpan T."/>
            <person name="Mondo S.J."/>
            <person name="Barry K."/>
            <person name="Sandor L."/>
            <person name="Lee J."/>
            <person name="Lipzen A."/>
            <person name="Pangilinan J."/>
            <person name="LaButti K."/>
            <person name="Hainaut M."/>
            <person name="Henrissat B."/>
            <person name="Grigoriev I.V."/>
            <person name="Spatafora J.W."/>
            <person name="Aime M.C."/>
        </authorList>
    </citation>
    <scope>NUCLEOTIDE SEQUENCE [LARGE SCALE GENOMIC DNA]</scope>
    <source>
        <strain evidence="2 3">MCA 4718</strain>
    </source>
</reference>
<dbReference type="EMBL" id="KZ819335">
    <property type="protein sequence ID" value="PWN18646.1"/>
    <property type="molecule type" value="Genomic_DNA"/>
</dbReference>
<proteinExistence type="predicted"/>
<feature type="region of interest" description="Disordered" evidence="1">
    <location>
        <begin position="197"/>
        <end position="278"/>
    </location>
</feature>
<sequence length="347" mass="35032">MASPTAIPHAQTSSHRHHNQQHAPPASSPPRVGLGFGSSATNNNNRNSPPLLSPIYARTAFSLPGGPVSPSNSFRNTASGAWTTAGVNVGGALKSPTAIASQQTAQKDYFPERDPTGMHHRSSSMSSTTSSVDSNGPPTPRTGEAPGSLAGGAPLGRVRSIPLPSSYEAIKGSKEGWNGSQGWAGLSSFRSQSNAAAGASNGASATSPPAAGGGGMGHLFRRLSMSGNPAAQNPHRRENNHHHHQAGHGHRSASISYAGSSSVTAGHPPLGSAAPVKESTAELAGAPVAPAAAAVPDAPGSLASPSTVGTTSSQKVARGRRGEAGASIKRKPSPHGERLLMGWTHAH</sequence>
<dbReference type="RefSeq" id="XP_025345806.1">
    <property type="nucleotide sequence ID" value="XM_025495450.1"/>
</dbReference>
<feature type="compositionally biased region" description="Basic residues" evidence="1">
    <location>
        <begin position="238"/>
        <end position="251"/>
    </location>
</feature>
<accession>A0A316TZP1</accession>
<feature type="compositionally biased region" description="Low complexity" evidence="1">
    <location>
        <begin position="252"/>
        <end position="265"/>
    </location>
</feature>
<dbReference type="OrthoDB" id="2554033at2759"/>
<feature type="compositionally biased region" description="Low complexity" evidence="1">
    <location>
        <begin position="294"/>
        <end position="303"/>
    </location>
</feature>
<feature type="compositionally biased region" description="Polar residues" evidence="1">
    <location>
        <begin position="304"/>
        <end position="315"/>
    </location>
</feature>
<protein>
    <submittedName>
        <fullName evidence="2">Uncharacterized protein</fullName>
    </submittedName>
</protein>
<dbReference type="AlphaFoldDB" id="A0A316TZP1"/>
<gene>
    <name evidence="2" type="ORF">BCV69DRAFT_69235</name>
</gene>